<evidence type="ECO:0000313" key="5">
    <source>
        <dbReference type="EMBL" id="QTD49069.1"/>
    </source>
</evidence>
<dbReference type="Proteomes" id="UP000663929">
    <property type="component" value="Chromosome"/>
</dbReference>
<proteinExistence type="predicted"/>
<dbReference type="InterPro" id="IPR000160">
    <property type="entry name" value="GGDEF_dom"/>
</dbReference>
<dbReference type="InterPro" id="IPR029787">
    <property type="entry name" value="Nucleotide_cyclase"/>
</dbReference>
<dbReference type="GO" id="GO:0052621">
    <property type="term" value="F:diguanylate cyclase activity"/>
    <property type="evidence" value="ECO:0007669"/>
    <property type="project" value="UniProtKB-EC"/>
</dbReference>
<keyword evidence="3" id="KW-1133">Transmembrane helix</keyword>
<evidence type="ECO:0000259" key="4">
    <source>
        <dbReference type="PROSITE" id="PS50887"/>
    </source>
</evidence>
<protein>
    <recommendedName>
        <fullName evidence="1">diguanylate cyclase</fullName>
        <ecNumber evidence="1">2.7.7.65</ecNumber>
    </recommendedName>
</protein>
<reference evidence="5" key="1">
    <citation type="submission" date="2021-03" db="EMBL/GenBank/DDBJ databases">
        <title>Acanthopleuribacteraceae sp. M133.</title>
        <authorList>
            <person name="Wang G."/>
        </authorList>
    </citation>
    <scope>NUCLEOTIDE SEQUENCE</scope>
    <source>
        <strain evidence="5">M133</strain>
    </source>
</reference>
<dbReference type="GO" id="GO:0043709">
    <property type="term" value="P:cell adhesion involved in single-species biofilm formation"/>
    <property type="evidence" value="ECO:0007669"/>
    <property type="project" value="TreeGrafter"/>
</dbReference>
<dbReference type="PANTHER" id="PTHR45138">
    <property type="entry name" value="REGULATORY COMPONENTS OF SENSORY TRANSDUCTION SYSTEM"/>
    <property type="match status" value="1"/>
</dbReference>
<evidence type="ECO:0000256" key="3">
    <source>
        <dbReference type="SAM" id="Phobius"/>
    </source>
</evidence>
<dbReference type="KEGG" id="scor:J3U87_26075"/>
<dbReference type="RefSeq" id="WP_237378715.1">
    <property type="nucleotide sequence ID" value="NZ_CP071793.1"/>
</dbReference>
<dbReference type="NCBIfam" id="TIGR00254">
    <property type="entry name" value="GGDEF"/>
    <property type="match status" value="1"/>
</dbReference>
<dbReference type="CDD" id="cd01949">
    <property type="entry name" value="GGDEF"/>
    <property type="match status" value="1"/>
</dbReference>
<evidence type="ECO:0000313" key="6">
    <source>
        <dbReference type="Proteomes" id="UP000663929"/>
    </source>
</evidence>
<dbReference type="GO" id="GO:0005886">
    <property type="term" value="C:plasma membrane"/>
    <property type="evidence" value="ECO:0007669"/>
    <property type="project" value="TreeGrafter"/>
</dbReference>
<feature type="coiled-coil region" evidence="2">
    <location>
        <begin position="360"/>
        <end position="390"/>
    </location>
</feature>
<dbReference type="GO" id="GO:1902201">
    <property type="term" value="P:negative regulation of bacterial-type flagellum-dependent cell motility"/>
    <property type="evidence" value="ECO:0007669"/>
    <property type="project" value="TreeGrafter"/>
</dbReference>
<dbReference type="FunFam" id="3.30.70.270:FF:000001">
    <property type="entry name" value="Diguanylate cyclase domain protein"/>
    <property type="match status" value="1"/>
</dbReference>
<dbReference type="InterPro" id="IPR043128">
    <property type="entry name" value="Rev_trsase/Diguanyl_cyclase"/>
</dbReference>
<dbReference type="EMBL" id="CP071793">
    <property type="protein sequence ID" value="QTD49069.1"/>
    <property type="molecule type" value="Genomic_DNA"/>
</dbReference>
<dbReference type="Gene3D" id="6.10.340.10">
    <property type="match status" value="1"/>
</dbReference>
<dbReference type="InterPro" id="IPR050469">
    <property type="entry name" value="Diguanylate_Cyclase"/>
</dbReference>
<dbReference type="SUPFAM" id="SSF55073">
    <property type="entry name" value="Nucleotide cyclase"/>
    <property type="match status" value="1"/>
</dbReference>
<dbReference type="EC" id="2.7.7.65" evidence="1"/>
<dbReference type="Pfam" id="PF00990">
    <property type="entry name" value="GGDEF"/>
    <property type="match status" value="1"/>
</dbReference>
<keyword evidence="2" id="KW-0175">Coiled coil</keyword>
<sequence>MSGNHRKFYPYGVQIRLLSGFTLLFALTFSTSLAAMLVFRSIDRSFSRGVAPSMDAVVDAVHLSDQGQLLTNLAPKMVLAGDQTELLGYTIQFLDRHDAYLKLIEESSQGTINHTHLDYLQTSCVDIQTVIRDLDLLVAQRIDAQTSTRRVIPNLIRKLDGIGERIARESGRNGSTKARAWFHHTQSVTGLLFSISTERDPQLVIQRRKSIEELLASSKVQAMSIEGELGRDLLQAQDRLHSLILGKGGYFHQLERKAKLDREIAVKLQRERYISDSLNKATFQLVEQLRDRVGSIRRETDTSLEKTQWMITGFLGLSLVGAIAVMFYLERNVMRRLALLRLNMTRYVEHQSPIKDIHGKDELHEMYVALKDLIERVEDREARLRKLATTDGLTGVLNRRTFYEKAREEVERATRLKHPLSLIVMDIDHFKRINDRFGHDAGDRAIVEVANRCSSQIRKIDRFGRIGGEEFAAVLVETELADAIICAERMRKAVAGEELDLGETSIELTVSLGVTRWSPEDAIETTFKRADAALYKAKESGRNKVVS</sequence>
<evidence type="ECO:0000256" key="2">
    <source>
        <dbReference type="SAM" id="Coils"/>
    </source>
</evidence>
<dbReference type="PROSITE" id="PS50887">
    <property type="entry name" value="GGDEF"/>
    <property type="match status" value="1"/>
</dbReference>
<dbReference type="SMART" id="SM00267">
    <property type="entry name" value="GGDEF"/>
    <property type="match status" value="1"/>
</dbReference>
<dbReference type="PANTHER" id="PTHR45138:SF24">
    <property type="entry name" value="DIGUANYLATE CYCLASE DGCC-RELATED"/>
    <property type="match status" value="1"/>
</dbReference>
<gene>
    <name evidence="5" type="ORF">J3U87_26075</name>
</gene>
<keyword evidence="3" id="KW-0812">Transmembrane</keyword>
<evidence type="ECO:0000256" key="1">
    <source>
        <dbReference type="ARBA" id="ARBA00012528"/>
    </source>
</evidence>
<name>A0A8A4TG69_SULCO</name>
<dbReference type="AlphaFoldDB" id="A0A8A4TG69"/>
<dbReference type="Gene3D" id="3.30.70.270">
    <property type="match status" value="1"/>
</dbReference>
<feature type="transmembrane region" description="Helical" evidence="3">
    <location>
        <begin position="309"/>
        <end position="329"/>
    </location>
</feature>
<keyword evidence="6" id="KW-1185">Reference proteome</keyword>
<keyword evidence="3" id="KW-0472">Membrane</keyword>
<accession>A0A8A4TG69</accession>
<organism evidence="5 6">
    <name type="scientific">Sulfidibacter corallicola</name>
    <dbReference type="NCBI Taxonomy" id="2818388"/>
    <lineage>
        <taxon>Bacteria</taxon>
        <taxon>Pseudomonadati</taxon>
        <taxon>Acidobacteriota</taxon>
        <taxon>Holophagae</taxon>
        <taxon>Acanthopleuribacterales</taxon>
        <taxon>Acanthopleuribacteraceae</taxon>
        <taxon>Sulfidibacter</taxon>
    </lineage>
</organism>
<feature type="domain" description="GGDEF" evidence="4">
    <location>
        <begin position="418"/>
        <end position="547"/>
    </location>
</feature>